<dbReference type="Proteomes" id="UP000469440">
    <property type="component" value="Unassembled WGS sequence"/>
</dbReference>
<evidence type="ECO:0000313" key="11">
    <source>
        <dbReference type="Proteomes" id="UP000469440"/>
    </source>
</evidence>
<evidence type="ECO:0000256" key="4">
    <source>
        <dbReference type="ARBA" id="ARBA00022679"/>
    </source>
</evidence>
<evidence type="ECO:0000256" key="5">
    <source>
        <dbReference type="ARBA" id="ARBA00022741"/>
    </source>
</evidence>
<dbReference type="GO" id="GO:0005524">
    <property type="term" value="F:ATP binding"/>
    <property type="evidence" value="ECO:0007669"/>
    <property type="project" value="UniProtKB-KW"/>
</dbReference>
<evidence type="ECO:0000256" key="6">
    <source>
        <dbReference type="ARBA" id="ARBA00022777"/>
    </source>
</evidence>
<evidence type="ECO:0000256" key="1">
    <source>
        <dbReference type="ARBA" id="ARBA00000085"/>
    </source>
</evidence>
<keyword evidence="8" id="KW-0902">Two-component regulatory system</keyword>
<dbReference type="GO" id="GO:0005886">
    <property type="term" value="C:plasma membrane"/>
    <property type="evidence" value="ECO:0007669"/>
    <property type="project" value="TreeGrafter"/>
</dbReference>
<reference evidence="10 11" key="1">
    <citation type="submission" date="2019-09" db="EMBL/GenBank/DDBJ databases">
        <title>Genome sequence of Clostridium sp. EA1.</title>
        <authorList>
            <person name="Poehlein A."/>
            <person name="Bengelsdorf F.R."/>
            <person name="Daniel R."/>
        </authorList>
    </citation>
    <scope>NUCLEOTIDE SEQUENCE [LARGE SCALE GENOMIC DNA]</scope>
    <source>
        <strain evidence="10 11">EA1</strain>
    </source>
</reference>
<keyword evidence="4 10" id="KW-0808">Transferase</keyword>
<comment type="caution">
    <text evidence="10">The sequence shown here is derived from an EMBL/GenBank/DDBJ whole genome shotgun (WGS) entry which is preliminary data.</text>
</comment>
<keyword evidence="11" id="KW-1185">Reference proteome</keyword>
<feature type="domain" description="Histidine kinase" evidence="9">
    <location>
        <begin position="1"/>
        <end position="201"/>
    </location>
</feature>
<dbReference type="CDD" id="cd00075">
    <property type="entry name" value="HATPase"/>
    <property type="match status" value="1"/>
</dbReference>
<dbReference type="PANTHER" id="PTHR45569">
    <property type="entry name" value="SENSOR PROTEIN KDPD"/>
    <property type="match status" value="1"/>
</dbReference>
<dbReference type="GO" id="GO:0000155">
    <property type="term" value="F:phosphorelay sensor kinase activity"/>
    <property type="evidence" value="ECO:0007669"/>
    <property type="project" value="TreeGrafter"/>
</dbReference>
<gene>
    <name evidence="10" type="primary">resE_1</name>
    <name evidence="10" type="ORF">CAFE_08810</name>
</gene>
<dbReference type="EC" id="2.7.13.3" evidence="2"/>
<dbReference type="InterPro" id="IPR003594">
    <property type="entry name" value="HATPase_dom"/>
</dbReference>
<keyword evidence="5" id="KW-0547">Nucleotide-binding</keyword>
<dbReference type="GO" id="GO:0042802">
    <property type="term" value="F:identical protein binding"/>
    <property type="evidence" value="ECO:0007669"/>
    <property type="project" value="UniProtKB-ARBA"/>
</dbReference>
<evidence type="ECO:0000256" key="7">
    <source>
        <dbReference type="ARBA" id="ARBA00022840"/>
    </source>
</evidence>
<evidence type="ECO:0000256" key="8">
    <source>
        <dbReference type="ARBA" id="ARBA00023012"/>
    </source>
</evidence>
<dbReference type="PRINTS" id="PR00344">
    <property type="entry name" value="BCTRLSENSOR"/>
</dbReference>
<dbReference type="Gene3D" id="3.30.565.10">
    <property type="entry name" value="Histidine kinase-like ATPase, C-terminal domain"/>
    <property type="match status" value="1"/>
</dbReference>
<name>A0A6N8HXY4_9FIRM</name>
<dbReference type="InterPro" id="IPR004358">
    <property type="entry name" value="Sig_transdc_His_kin-like_C"/>
</dbReference>
<dbReference type="InterPro" id="IPR005467">
    <property type="entry name" value="His_kinase_dom"/>
</dbReference>
<accession>A0A6N8HXY4</accession>
<dbReference type="AlphaFoldDB" id="A0A6N8HXY4"/>
<dbReference type="SUPFAM" id="SSF55874">
    <property type="entry name" value="ATPase domain of HSP90 chaperone/DNA topoisomerase II/histidine kinase"/>
    <property type="match status" value="1"/>
</dbReference>
<dbReference type="FunFam" id="3.30.565.10:FF:000042">
    <property type="entry name" value="Two-component sensor histidine kinase KdpD"/>
    <property type="match status" value="1"/>
</dbReference>
<organism evidence="10 11">
    <name type="scientific">Caproicibacter fermentans</name>
    <dbReference type="NCBI Taxonomy" id="2576756"/>
    <lineage>
        <taxon>Bacteria</taxon>
        <taxon>Bacillati</taxon>
        <taxon>Bacillota</taxon>
        <taxon>Clostridia</taxon>
        <taxon>Eubacteriales</taxon>
        <taxon>Acutalibacteraceae</taxon>
        <taxon>Caproicibacter</taxon>
    </lineage>
</organism>
<evidence type="ECO:0000313" key="10">
    <source>
        <dbReference type="EMBL" id="MVB10203.1"/>
    </source>
</evidence>
<dbReference type="Pfam" id="PF02518">
    <property type="entry name" value="HATPase_c"/>
    <property type="match status" value="1"/>
</dbReference>
<keyword evidence="7" id="KW-0067">ATP-binding</keyword>
<dbReference type="EMBL" id="VWXL01000020">
    <property type="protein sequence ID" value="MVB10203.1"/>
    <property type="molecule type" value="Genomic_DNA"/>
</dbReference>
<dbReference type="SMART" id="SM00387">
    <property type="entry name" value="HATPase_c"/>
    <property type="match status" value="1"/>
</dbReference>
<evidence type="ECO:0000256" key="3">
    <source>
        <dbReference type="ARBA" id="ARBA00022553"/>
    </source>
</evidence>
<comment type="catalytic activity">
    <reaction evidence="1">
        <text>ATP + protein L-histidine = ADP + protein N-phospho-L-histidine.</text>
        <dbReference type="EC" id="2.7.13.3"/>
    </reaction>
</comment>
<keyword evidence="6 10" id="KW-0418">Kinase</keyword>
<dbReference type="InterPro" id="IPR036890">
    <property type="entry name" value="HATPase_C_sf"/>
</dbReference>
<proteinExistence type="predicted"/>
<evidence type="ECO:0000256" key="2">
    <source>
        <dbReference type="ARBA" id="ARBA00012438"/>
    </source>
</evidence>
<dbReference type="InterPro" id="IPR052023">
    <property type="entry name" value="Histidine_kinase_KdpD"/>
</dbReference>
<evidence type="ECO:0000259" key="9">
    <source>
        <dbReference type="PROSITE" id="PS50109"/>
    </source>
</evidence>
<sequence length="208" mass="23031">MLMGMTEKEDERYTLALDIYKDADWLHSMVENILNLTRLQDGKLILDKQPEAVEEVVGVAVAAFSKREPEHEIVVRIPDEVLLVPMDARLIEQTLVNLIDNAIKHTPPNGEVEVCVQEDRNKASAVFTVADRGTGIAEEDLPHIFEMFYTTRTKGADALRGVGLGLAICKSVISAHGGMITAHNRHDGPGAEFVFTLPMEVKNSVEQK</sequence>
<dbReference type="PANTHER" id="PTHR45569:SF1">
    <property type="entry name" value="SENSOR PROTEIN KDPD"/>
    <property type="match status" value="1"/>
</dbReference>
<dbReference type="PROSITE" id="PS50109">
    <property type="entry name" value="HIS_KIN"/>
    <property type="match status" value="1"/>
</dbReference>
<keyword evidence="3" id="KW-0597">Phosphoprotein</keyword>
<protein>
    <recommendedName>
        <fullName evidence="2">histidine kinase</fullName>
        <ecNumber evidence="2">2.7.13.3</ecNumber>
    </recommendedName>
</protein>